<name>A0A9P5SKA7_9FUNG</name>
<feature type="non-terminal residue" evidence="2">
    <location>
        <position position="1"/>
    </location>
</feature>
<feature type="region of interest" description="Disordered" evidence="1">
    <location>
        <begin position="23"/>
        <end position="50"/>
    </location>
</feature>
<dbReference type="Proteomes" id="UP000696485">
    <property type="component" value="Unassembled WGS sequence"/>
</dbReference>
<reference evidence="2" key="1">
    <citation type="journal article" date="2020" name="Fungal Divers.">
        <title>Resolving the Mortierellaceae phylogeny through synthesis of multi-gene phylogenetics and phylogenomics.</title>
        <authorList>
            <person name="Vandepol N."/>
            <person name="Liber J."/>
            <person name="Desiro A."/>
            <person name="Na H."/>
            <person name="Kennedy M."/>
            <person name="Barry K."/>
            <person name="Grigoriev I.V."/>
            <person name="Miller A.N."/>
            <person name="O'Donnell K."/>
            <person name="Stajich J.E."/>
            <person name="Bonito G."/>
        </authorList>
    </citation>
    <scope>NUCLEOTIDE SEQUENCE</scope>
    <source>
        <strain evidence="2">NVP1</strain>
    </source>
</reference>
<keyword evidence="3" id="KW-1185">Reference proteome</keyword>
<organism evidence="2 3">
    <name type="scientific">Podila minutissima</name>
    <dbReference type="NCBI Taxonomy" id="64525"/>
    <lineage>
        <taxon>Eukaryota</taxon>
        <taxon>Fungi</taxon>
        <taxon>Fungi incertae sedis</taxon>
        <taxon>Mucoromycota</taxon>
        <taxon>Mortierellomycotina</taxon>
        <taxon>Mortierellomycetes</taxon>
        <taxon>Mortierellales</taxon>
        <taxon>Mortierellaceae</taxon>
        <taxon>Podila</taxon>
    </lineage>
</organism>
<comment type="caution">
    <text evidence="2">The sequence shown here is derived from an EMBL/GenBank/DDBJ whole genome shotgun (WGS) entry which is preliminary data.</text>
</comment>
<sequence length="93" mass="10431">DGEFAWGSVAKTIAREFARLGINDSGNVQDTSPEEEESMWPPNSNPGMLVGANSRSRAVKAREILGWEPQYHDLDVYIAEEVDRQYKGGKYNQ</sequence>
<accession>A0A9P5SKA7</accession>
<dbReference type="EMBL" id="JAAAUY010000433">
    <property type="protein sequence ID" value="KAF9329968.1"/>
    <property type="molecule type" value="Genomic_DNA"/>
</dbReference>
<evidence type="ECO:0000256" key="1">
    <source>
        <dbReference type="SAM" id="MobiDB-lite"/>
    </source>
</evidence>
<evidence type="ECO:0000313" key="2">
    <source>
        <dbReference type="EMBL" id="KAF9329968.1"/>
    </source>
</evidence>
<proteinExistence type="predicted"/>
<protein>
    <submittedName>
        <fullName evidence="2">Uncharacterized protein</fullName>
    </submittedName>
</protein>
<gene>
    <name evidence="2" type="ORF">BG006_007041</name>
</gene>
<evidence type="ECO:0000313" key="3">
    <source>
        <dbReference type="Proteomes" id="UP000696485"/>
    </source>
</evidence>
<dbReference type="AlphaFoldDB" id="A0A9P5SKA7"/>